<dbReference type="AlphaFoldDB" id="A0A512BI80"/>
<keyword evidence="1" id="KW-0732">Signal</keyword>
<protein>
    <recommendedName>
        <fullName evidence="4">DUF4920 domain-containing protein</fullName>
    </recommendedName>
</protein>
<proteinExistence type="predicted"/>
<gene>
    <name evidence="2" type="ORF">SAE01_41850</name>
</gene>
<sequence length="159" mass="17028">MKKIFTVSVALLTYVLSIAQPPSVPATAGSSFGEKVTADKAITIDQLQSLLLSKNEGSRKADVKIKGVVTDVCTMEGCWIKVQSPDGKMMVKMKDHQFAVPVALNGKTVVIAGEAEEKITSVEQLKHFAMDAGKSKEEIAAIKEAKKEIVIDAKGVLVL</sequence>
<evidence type="ECO:0000313" key="2">
    <source>
        <dbReference type="EMBL" id="GEO11689.1"/>
    </source>
</evidence>
<reference evidence="2 3" key="1">
    <citation type="submission" date="2019-07" db="EMBL/GenBank/DDBJ databases">
        <title>Whole genome shotgun sequence of Segetibacter aerophilus NBRC 106135.</title>
        <authorList>
            <person name="Hosoyama A."/>
            <person name="Uohara A."/>
            <person name="Ohji S."/>
            <person name="Ichikawa N."/>
        </authorList>
    </citation>
    <scope>NUCLEOTIDE SEQUENCE [LARGE SCALE GENOMIC DNA]</scope>
    <source>
        <strain evidence="2 3">NBRC 106135</strain>
    </source>
</reference>
<organism evidence="2 3">
    <name type="scientific">Segetibacter aerophilus</name>
    <dbReference type="NCBI Taxonomy" id="670293"/>
    <lineage>
        <taxon>Bacteria</taxon>
        <taxon>Pseudomonadati</taxon>
        <taxon>Bacteroidota</taxon>
        <taxon>Chitinophagia</taxon>
        <taxon>Chitinophagales</taxon>
        <taxon>Chitinophagaceae</taxon>
        <taxon>Segetibacter</taxon>
    </lineage>
</organism>
<dbReference type="RefSeq" id="WP_170234229.1">
    <property type="nucleotide sequence ID" value="NZ_BJYT01000027.1"/>
</dbReference>
<dbReference type="EMBL" id="BJYT01000027">
    <property type="protein sequence ID" value="GEO11689.1"/>
    <property type="molecule type" value="Genomic_DNA"/>
</dbReference>
<name>A0A512BI80_9BACT</name>
<evidence type="ECO:0000313" key="3">
    <source>
        <dbReference type="Proteomes" id="UP000321513"/>
    </source>
</evidence>
<dbReference type="InterPro" id="IPR032577">
    <property type="entry name" value="DUF4920"/>
</dbReference>
<feature type="signal peptide" evidence="1">
    <location>
        <begin position="1"/>
        <end position="19"/>
    </location>
</feature>
<keyword evidence="3" id="KW-1185">Reference proteome</keyword>
<accession>A0A512BI80</accession>
<dbReference type="Proteomes" id="UP000321513">
    <property type="component" value="Unassembled WGS sequence"/>
</dbReference>
<comment type="caution">
    <text evidence="2">The sequence shown here is derived from an EMBL/GenBank/DDBJ whole genome shotgun (WGS) entry which is preliminary data.</text>
</comment>
<feature type="chain" id="PRO_5022218531" description="DUF4920 domain-containing protein" evidence="1">
    <location>
        <begin position="20"/>
        <end position="159"/>
    </location>
</feature>
<evidence type="ECO:0008006" key="4">
    <source>
        <dbReference type="Google" id="ProtNLM"/>
    </source>
</evidence>
<evidence type="ECO:0000256" key="1">
    <source>
        <dbReference type="SAM" id="SignalP"/>
    </source>
</evidence>
<dbReference type="Pfam" id="PF16267">
    <property type="entry name" value="DUF4920"/>
    <property type="match status" value="1"/>
</dbReference>